<sequence length="245" mass="26991">MAKHDPEVRHDPGQAHGTRHHQITGKGPSIKQHNPQHQQDGLYAEHQAIAEPELQGGLLDDRTAQGSAQDEGQDEAGHALCQVEITSSYRDAQRGRGASQMGNELMLEAQEADGVDRAGDEGQNAPSYPYPTGPMTSIKDLDLRGKDWFTVIEAAHYCGVSESQFRKNAPAYGITPRQFMGKQLYERAELYSAIYGAETWHRSTGAGIARTVTGRSVVSGPVPPSITLAVQKLRRLEERRNRRKL</sequence>
<evidence type="ECO:0000313" key="3">
    <source>
        <dbReference type="Proteomes" id="UP000815677"/>
    </source>
</evidence>
<evidence type="ECO:0008006" key="4">
    <source>
        <dbReference type="Google" id="ProtNLM"/>
    </source>
</evidence>
<protein>
    <recommendedName>
        <fullName evidence="4">HTH psq-type domain-containing protein</fullName>
    </recommendedName>
</protein>
<gene>
    <name evidence="2" type="ORF">MCHLO_01703</name>
</gene>
<keyword evidence="3" id="KW-1185">Reference proteome</keyword>
<proteinExistence type="predicted"/>
<reference evidence="2" key="1">
    <citation type="submission" date="2014-09" db="EMBL/GenBank/DDBJ databases">
        <title>Genome sequence of the luminous mushroom Mycena chlorophos for searching fungal bioluminescence genes.</title>
        <authorList>
            <person name="Tanaka Y."/>
            <person name="Kasuga D."/>
            <person name="Oba Y."/>
            <person name="Hase S."/>
            <person name="Sato K."/>
            <person name="Oba Y."/>
            <person name="Sakakibara Y."/>
        </authorList>
    </citation>
    <scope>NUCLEOTIDE SEQUENCE</scope>
</reference>
<accession>A0ABQ0KYP0</accession>
<evidence type="ECO:0000256" key="1">
    <source>
        <dbReference type="SAM" id="MobiDB-lite"/>
    </source>
</evidence>
<dbReference type="Proteomes" id="UP000815677">
    <property type="component" value="Unassembled WGS sequence"/>
</dbReference>
<feature type="region of interest" description="Disordered" evidence="1">
    <location>
        <begin position="1"/>
        <end position="75"/>
    </location>
</feature>
<dbReference type="EMBL" id="DF839573">
    <property type="protein sequence ID" value="GAT44061.1"/>
    <property type="molecule type" value="Genomic_DNA"/>
</dbReference>
<evidence type="ECO:0000313" key="2">
    <source>
        <dbReference type="EMBL" id="GAT44061.1"/>
    </source>
</evidence>
<organism evidence="2 3">
    <name type="scientific">Mycena chlorophos</name>
    <name type="common">Agaric fungus</name>
    <name type="synonym">Agaricus chlorophos</name>
    <dbReference type="NCBI Taxonomy" id="658473"/>
    <lineage>
        <taxon>Eukaryota</taxon>
        <taxon>Fungi</taxon>
        <taxon>Dikarya</taxon>
        <taxon>Basidiomycota</taxon>
        <taxon>Agaricomycotina</taxon>
        <taxon>Agaricomycetes</taxon>
        <taxon>Agaricomycetidae</taxon>
        <taxon>Agaricales</taxon>
        <taxon>Marasmiineae</taxon>
        <taxon>Mycenaceae</taxon>
        <taxon>Mycena</taxon>
    </lineage>
</organism>
<feature type="compositionally biased region" description="Basic and acidic residues" evidence="1">
    <location>
        <begin position="1"/>
        <end position="13"/>
    </location>
</feature>
<name>A0ABQ0KYP0_MYCCL</name>